<accession>A0ABD3HNS0</accession>
<protein>
    <submittedName>
        <fullName evidence="1">Uncharacterized protein</fullName>
    </submittedName>
</protein>
<reference evidence="1 2" key="1">
    <citation type="submission" date="2024-09" db="EMBL/GenBank/DDBJ databases">
        <title>Chromosome-scale assembly of Riccia sorocarpa.</title>
        <authorList>
            <person name="Paukszto L."/>
        </authorList>
    </citation>
    <scope>NUCLEOTIDE SEQUENCE [LARGE SCALE GENOMIC DNA]</scope>
    <source>
        <strain evidence="1">LP-2024</strain>
        <tissue evidence="1">Aerial parts of the thallus</tissue>
    </source>
</reference>
<sequence length="120" mass="12861">MSPVVVSQSRLLFDSWVLIELGQVHFANSNANNFYLILKDRVLLVSMVARQNDGAGGMMKLETHRSLDNGVDASSSPCGPGGMQDVTMKSCDADIQPSVVSDISERLGFGITGPRCTDGQ</sequence>
<gene>
    <name evidence="1" type="ORF">R1sor_005700</name>
</gene>
<proteinExistence type="predicted"/>
<evidence type="ECO:0000313" key="1">
    <source>
        <dbReference type="EMBL" id="KAL3692049.1"/>
    </source>
</evidence>
<dbReference type="AlphaFoldDB" id="A0ABD3HNS0"/>
<dbReference type="Proteomes" id="UP001633002">
    <property type="component" value="Unassembled WGS sequence"/>
</dbReference>
<organism evidence="1 2">
    <name type="scientific">Riccia sorocarpa</name>
    <dbReference type="NCBI Taxonomy" id="122646"/>
    <lineage>
        <taxon>Eukaryota</taxon>
        <taxon>Viridiplantae</taxon>
        <taxon>Streptophyta</taxon>
        <taxon>Embryophyta</taxon>
        <taxon>Marchantiophyta</taxon>
        <taxon>Marchantiopsida</taxon>
        <taxon>Marchantiidae</taxon>
        <taxon>Marchantiales</taxon>
        <taxon>Ricciaceae</taxon>
        <taxon>Riccia</taxon>
    </lineage>
</organism>
<evidence type="ECO:0000313" key="2">
    <source>
        <dbReference type="Proteomes" id="UP001633002"/>
    </source>
</evidence>
<keyword evidence="2" id="KW-1185">Reference proteome</keyword>
<name>A0ABD3HNS0_9MARC</name>
<dbReference type="EMBL" id="JBJQOH010000003">
    <property type="protein sequence ID" value="KAL3692049.1"/>
    <property type="molecule type" value="Genomic_DNA"/>
</dbReference>
<comment type="caution">
    <text evidence="1">The sequence shown here is derived from an EMBL/GenBank/DDBJ whole genome shotgun (WGS) entry which is preliminary data.</text>
</comment>